<dbReference type="Pfam" id="PF00211">
    <property type="entry name" value="Guanylate_cyc"/>
    <property type="match status" value="1"/>
</dbReference>
<dbReference type="InterPro" id="IPR050697">
    <property type="entry name" value="Adenylyl/Guanylyl_Cyclase_3/4"/>
</dbReference>
<accession>A0A0R3N263</accession>
<dbReference type="AlphaFoldDB" id="A0A0R3N263"/>
<dbReference type="Gene3D" id="1.25.40.10">
    <property type="entry name" value="Tetratricopeptide repeat domain"/>
    <property type="match status" value="1"/>
</dbReference>
<gene>
    <name evidence="2" type="ORF">CQ14_21430</name>
</gene>
<comment type="caution">
    <text evidence="2">The sequence shown here is derived from an EMBL/GenBank/DDBJ whole genome shotgun (WGS) entry which is preliminary data.</text>
</comment>
<dbReference type="Proteomes" id="UP000051660">
    <property type="component" value="Unassembled WGS sequence"/>
</dbReference>
<dbReference type="PANTHER" id="PTHR43081">
    <property type="entry name" value="ADENYLATE CYCLASE, TERMINAL-DIFFERENTIATION SPECIFIC-RELATED"/>
    <property type="match status" value="1"/>
</dbReference>
<dbReference type="SUPFAM" id="SSF48452">
    <property type="entry name" value="TPR-like"/>
    <property type="match status" value="1"/>
</dbReference>
<dbReference type="InterPro" id="IPR011990">
    <property type="entry name" value="TPR-like_helical_dom_sf"/>
</dbReference>
<dbReference type="PROSITE" id="PS50125">
    <property type="entry name" value="GUANYLATE_CYCLASE_2"/>
    <property type="match status" value="1"/>
</dbReference>
<evidence type="ECO:0000259" key="1">
    <source>
        <dbReference type="PROSITE" id="PS50125"/>
    </source>
</evidence>
<proteinExistence type="predicted"/>
<dbReference type="EMBL" id="LLYB01000047">
    <property type="protein sequence ID" value="KRR26235.1"/>
    <property type="molecule type" value="Genomic_DNA"/>
</dbReference>
<dbReference type="GO" id="GO:0035556">
    <property type="term" value="P:intracellular signal transduction"/>
    <property type="evidence" value="ECO:0007669"/>
    <property type="project" value="InterPro"/>
</dbReference>
<dbReference type="SUPFAM" id="SSF55073">
    <property type="entry name" value="Nucleotide cyclase"/>
    <property type="match status" value="1"/>
</dbReference>
<dbReference type="InterPro" id="IPR001054">
    <property type="entry name" value="A/G_cyclase"/>
</dbReference>
<dbReference type="Gene3D" id="3.40.50.10610">
    <property type="entry name" value="ABC-type transport auxiliary lipoprotein component"/>
    <property type="match status" value="1"/>
</dbReference>
<dbReference type="InterPro" id="IPR029787">
    <property type="entry name" value="Nucleotide_cyclase"/>
</dbReference>
<reference evidence="2 3" key="1">
    <citation type="submission" date="2014-03" db="EMBL/GenBank/DDBJ databases">
        <title>Bradyrhizobium valentinum sp. nov., isolated from effective nodules of Lupinus mariae-josephae, a lupine endemic of basic-lime soils in Eastern Spain.</title>
        <authorList>
            <person name="Duran D."/>
            <person name="Rey L."/>
            <person name="Navarro A."/>
            <person name="Busquets A."/>
            <person name="Imperial J."/>
            <person name="Ruiz-Argueso T."/>
        </authorList>
    </citation>
    <scope>NUCLEOTIDE SEQUENCE [LARGE SCALE GENOMIC DNA]</scope>
    <source>
        <strain evidence="2 3">CCBAU 23086</strain>
    </source>
</reference>
<dbReference type="Gene3D" id="3.30.70.1230">
    <property type="entry name" value="Nucleotide cyclase"/>
    <property type="match status" value="1"/>
</dbReference>
<feature type="domain" description="Guanylate cyclase" evidence="1">
    <location>
        <begin position="7"/>
        <end position="121"/>
    </location>
</feature>
<dbReference type="GO" id="GO:0006171">
    <property type="term" value="P:cAMP biosynthetic process"/>
    <property type="evidence" value="ECO:0007669"/>
    <property type="project" value="TreeGrafter"/>
</dbReference>
<dbReference type="PANTHER" id="PTHR43081:SF19">
    <property type="entry name" value="PH-SENSITIVE ADENYLATE CYCLASE RV1264"/>
    <property type="match status" value="1"/>
</dbReference>
<dbReference type="CDD" id="cd07302">
    <property type="entry name" value="CHD"/>
    <property type="match status" value="1"/>
</dbReference>
<evidence type="ECO:0000313" key="3">
    <source>
        <dbReference type="Proteomes" id="UP000051660"/>
    </source>
</evidence>
<name>A0A0R3N263_9BRAD</name>
<evidence type="ECO:0000313" key="2">
    <source>
        <dbReference type="EMBL" id="KRR26235.1"/>
    </source>
</evidence>
<organism evidence="2 3">
    <name type="scientific">Bradyrhizobium lablabi</name>
    <dbReference type="NCBI Taxonomy" id="722472"/>
    <lineage>
        <taxon>Bacteria</taxon>
        <taxon>Pseudomonadati</taxon>
        <taxon>Pseudomonadota</taxon>
        <taxon>Alphaproteobacteria</taxon>
        <taxon>Hyphomicrobiales</taxon>
        <taxon>Nitrobacteraceae</taxon>
        <taxon>Bradyrhizobium</taxon>
    </lineage>
</organism>
<sequence>MERRLAAIAFVDIAGYSILMARDETRTHQRWMAILSNVLHPQAALHRGRIVKSTGDGVLAEFPSAFDAVQWGADVQRVVQVQNAGGELPSIALRIAVHVGDIITTDFDVFGDGVNLAARLQEHAPTGGIVVSEAVHNLVRGSVGTAMQDLGPLNLKNFEYPVRAFALDIADHQIEVPHIQPAGRLPSIAVLPLENSGGNPEDDYFCDGCVEDITLSLAGLRELMVISRGSTLAYRGRRSDPREVGRMFGVRYVLSGSLRRSERQVRVSVELCDSQSGTTLWGEKSEVAPSELFDVQDRIVRKIVGGIAPNVRAAELRNAMRKKPENFSAYDCTLRALHIMHSLDKSTFMQARDFLEKAMAEDPEFAMPIAWAARWYGLWLGQSWSVDPAADRAKALELAARAIELDGQNALALATYGHLKSWLSHDYDSALVYFDRALAACPSHSLAWLLSSPTLSYIGRGEQAVRHAEHALRLSPLDRSLFYYYALLGLAYYATGNYAEAVKWASMGANESPRHTANLRYLAAGLAALGRIEEAREAGRKYLEMDPAFRLSRFEQTLQPFQIPDLKEKHIEHLSKAGLPH</sequence>
<dbReference type="RefSeq" id="WP_057857329.1">
    <property type="nucleotide sequence ID" value="NZ_LLYB01000047.1"/>
</dbReference>
<protein>
    <recommendedName>
        <fullName evidence="1">Guanylate cyclase domain-containing protein</fullName>
    </recommendedName>
</protein>
<dbReference type="GO" id="GO:0004016">
    <property type="term" value="F:adenylate cyclase activity"/>
    <property type="evidence" value="ECO:0007669"/>
    <property type="project" value="UniProtKB-ARBA"/>
</dbReference>